<organism evidence="6 7">
    <name type="scientific">Stylosanthes scabra</name>
    <dbReference type="NCBI Taxonomy" id="79078"/>
    <lineage>
        <taxon>Eukaryota</taxon>
        <taxon>Viridiplantae</taxon>
        <taxon>Streptophyta</taxon>
        <taxon>Embryophyta</taxon>
        <taxon>Tracheophyta</taxon>
        <taxon>Spermatophyta</taxon>
        <taxon>Magnoliopsida</taxon>
        <taxon>eudicotyledons</taxon>
        <taxon>Gunneridae</taxon>
        <taxon>Pentapetalae</taxon>
        <taxon>rosids</taxon>
        <taxon>fabids</taxon>
        <taxon>Fabales</taxon>
        <taxon>Fabaceae</taxon>
        <taxon>Papilionoideae</taxon>
        <taxon>50 kb inversion clade</taxon>
        <taxon>dalbergioids sensu lato</taxon>
        <taxon>Dalbergieae</taxon>
        <taxon>Pterocarpus clade</taxon>
        <taxon>Stylosanthes</taxon>
    </lineage>
</organism>
<accession>A0ABU6RJX5</accession>
<gene>
    <name evidence="6" type="ORF">PIB30_058405</name>
</gene>
<dbReference type="InterPro" id="IPR053098">
    <property type="entry name" value="Petuviruses_polyprotein"/>
</dbReference>
<comment type="caution">
    <text evidence="6">The sequence shown here is derived from an EMBL/GenBank/DDBJ whole genome shotgun (WGS) entry which is preliminary data.</text>
</comment>
<protein>
    <recommendedName>
        <fullName evidence="5">GRF-type domain-containing protein</fullName>
    </recommendedName>
</protein>
<keyword evidence="2 4" id="KW-0863">Zinc-finger</keyword>
<evidence type="ECO:0000256" key="1">
    <source>
        <dbReference type="ARBA" id="ARBA00022723"/>
    </source>
</evidence>
<dbReference type="PANTHER" id="PTHR48435">
    <property type="entry name" value="POLYPROTEIN"/>
    <property type="match status" value="1"/>
</dbReference>
<dbReference type="EMBL" id="JASCZI010030698">
    <property type="protein sequence ID" value="MED6124378.1"/>
    <property type="molecule type" value="Genomic_DNA"/>
</dbReference>
<keyword evidence="3" id="KW-0862">Zinc</keyword>
<keyword evidence="7" id="KW-1185">Reference proteome</keyword>
<reference evidence="6 7" key="1">
    <citation type="journal article" date="2023" name="Plants (Basel)">
        <title>Bridging the Gap: Combining Genomics and Transcriptomics Approaches to Understand Stylosanthes scabra, an Orphan Legume from the Brazilian Caatinga.</title>
        <authorList>
            <person name="Ferreira-Neto J.R.C."/>
            <person name="da Silva M.D."/>
            <person name="Binneck E."/>
            <person name="de Melo N.F."/>
            <person name="da Silva R.H."/>
            <person name="de Melo A.L.T.M."/>
            <person name="Pandolfi V."/>
            <person name="Bustamante F.O."/>
            <person name="Brasileiro-Vidal A.C."/>
            <person name="Benko-Iseppon A.M."/>
        </authorList>
    </citation>
    <scope>NUCLEOTIDE SEQUENCE [LARGE SCALE GENOMIC DNA]</scope>
    <source>
        <tissue evidence="6">Leaves</tissue>
    </source>
</reference>
<evidence type="ECO:0000256" key="4">
    <source>
        <dbReference type="PROSITE-ProRule" id="PRU01343"/>
    </source>
</evidence>
<dbReference type="PANTHER" id="PTHR48435:SF1">
    <property type="entry name" value="POLYPROTEIN"/>
    <property type="match status" value="1"/>
</dbReference>
<dbReference type="InterPro" id="IPR010666">
    <property type="entry name" value="Znf_GRF"/>
</dbReference>
<dbReference type="Proteomes" id="UP001341840">
    <property type="component" value="Unassembled WGS sequence"/>
</dbReference>
<evidence type="ECO:0000259" key="5">
    <source>
        <dbReference type="PROSITE" id="PS51999"/>
    </source>
</evidence>
<evidence type="ECO:0000313" key="7">
    <source>
        <dbReference type="Proteomes" id="UP001341840"/>
    </source>
</evidence>
<dbReference type="PROSITE" id="PS51999">
    <property type="entry name" value="ZF_GRF"/>
    <property type="match status" value="1"/>
</dbReference>
<evidence type="ECO:0000313" key="6">
    <source>
        <dbReference type="EMBL" id="MED6124378.1"/>
    </source>
</evidence>
<feature type="domain" description="GRF-type" evidence="5">
    <location>
        <begin position="157"/>
        <end position="199"/>
    </location>
</feature>
<name>A0ABU6RJX5_9FABA</name>
<sequence length="240" mass="28165">MASLPEELQPEIQRMMVALRKEIPTTSGKIYQIALAALDKLCEYQNMFKQMQKRSQKLKGACNKSYLQIKCKDRDSCECKTKKKQHFRKSGQSFQSKSTFPRRRKGRRRYFKRRNFRSKKTNKFFKRLGLVAMASQSSRSSRATRRTASKQRRTILCHHGEPPVLRVSAAKENSERRFWGCVHYKVGNECMFFHWADQEHAEEDPEKVKLRNKVLKLKSMLKAIEGKLKIATFVGLLGWL</sequence>
<evidence type="ECO:0000256" key="3">
    <source>
        <dbReference type="ARBA" id="ARBA00022833"/>
    </source>
</evidence>
<proteinExistence type="predicted"/>
<keyword evidence="1" id="KW-0479">Metal-binding</keyword>
<evidence type="ECO:0000256" key="2">
    <source>
        <dbReference type="ARBA" id="ARBA00022771"/>
    </source>
</evidence>
<dbReference type="Pfam" id="PF06839">
    <property type="entry name" value="Zn_ribbon_GRF"/>
    <property type="match status" value="1"/>
</dbReference>